<reference evidence="1 2" key="1">
    <citation type="journal article" date="2021" name="Elife">
        <title>Chloroplast acquisition without the gene transfer in kleptoplastic sea slugs, Plakobranchus ocellatus.</title>
        <authorList>
            <person name="Maeda T."/>
            <person name="Takahashi S."/>
            <person name="Yoshida T."/>
            <person name="Shimamura S."/>
            <person name="Takaki Y."/>
            <person name="Nagai Y."/>
            <person name="Toyoda A."/>
            <person name="Suzuki Y."/>
            <person name="Arimoto A."/>
            <person name="Ishii H."/>
            <person name="Satoh N."/>
            <person name="Nishiyama T."/>
            <person name="Hasebe M."/>
            <person name="Maruyama T."/>
            <person name="Minagawa J."/>
            <person name="Obokata J."/>
            <person name="Shigenobu S."/>
        </authorList>
    </citation>
    <scope>NUCLEOTIDE SEQUENCE [LARGE SCALE GENOMIC DNA]</scope>
</reference>
<dbReference type="EMBL" id="BLXT01003746">
    <property type="protein sequence ID" value="GFO05027.1"/>
    <property type="molecule type" value="Genomic_DNA"/>
</dbReference>
<proteinExistence type="predicted"/>
<evidence type="ECO:0000313" key="2">
    <source>
        <dbReference type="Proteomes" id="UP000735302"/>
    </source>
</evidence>
<dbReference type="AlphaFoldDB" id="A0AAV4ADD2"/>
<keyword evidence="2" id="KW-1185">Reference proteome</keyword>
<protein>
    <submittedName>
        <fullName evidence="1">Uncharacterized protein</fullName>
    </submittedName>
</protein>
<accession>A0AAV4ADD2</accession>
<evidence type="ECO:0000313" key="1">
    <source>
        <dbReference type="EMBL" id="GFO05027.1"/>
    </source>
</evidence>
<name>A0AAV4ADD2_9GAST</name>
<organism evidence="1 2">
    <name type="scientific">Plakobranchus ocellatus</name>
    <dbReference type="NCBI Taxonomy" id="259542"/>
    <lineage>
        <taxon>Eukaryota</taxon>
        <taxon>Metazoa</taxon>
        <taxon>Spiralia</taxon>
        <taxon>Lophotrochozoa</taxon>
        <taxon>Mollusca</taxon>
        <taxon>Gastropoda</taxon>
        <taxon>Heterobranchia</taxon>
        <taxon>Euthyneura</taxon>
        <taxon>Panpulmonata</taxon>
        <taxon>Sacoglossa</taxon>
        <taxon>Placobranchoidea</taxon>
        <taxon>Plakobranchidae</taxon>
        <taxon>Plakobranchus</taxon>
    </lineage>
</organism>
<comment type="caution">
    <text evidence="1">The sequence shown here is derived from an EMBL/GenBank/DDBJ whole genome shotgun (WGS) entry which is preliminary data.</text>
</comment>
<dbReference type="Proteomes" id="UP000735302">
    <property type="component" value="Unassembled WGS sequence"/>
</dbReference>
<gene>
    <name evidence="1" type="ORF">PoB_003153200</name>
</gene>
<sequence>MSTRRKSLPVDFRVFQPKGSVAASKLSSLRAKPRSRYSVKKLQIISNPPGSAVFMPRRCQRTTFQTAAPATLNFLVT</sequence>